<name>A0A2J8TQ55_PONAB</name>
<accession>A0A2J8TQ55</accession>
<dbReference type="EMBL" id="NDHI03003487">
    <property type="protein sequence ID" value="PNJ35140.1"/>
    <property type="molecule type" value="Genomic_DNA"/>
</dbReference>
<dbReference type="AlphaFoldDB" id="A0A2J8TQ55"/>
<protein>
    <submittedName>
        <fullName evidence="1">EIF4E2 isoform 3</fullName>
    </submittedName>
</protein>
<evidence type="ECO:0000313" key="1">
    <source>
        <dbReference type="EMBL" id="PNJ35140.1"/>
    </source>
</evidence>
<feature type="non-terminal residue" evidence="1">
    <location>
        <position position="1"/>
    </location>
</feature>
<proteinExistence type="predicted"/>
<gene>
    <name evidence="1" type="ORF">CR201_G0033184</name>
</gene>
<organism evidence="1">
    <name type="scientific">Pongo abelii</name>
    <name type="common">Sumatran orangutan</name>
    <name type="synonym">Pongo pygmaeus abelii</name>
    <dbReference type="NCBI Taxonomy" id="9601"/>
    <lineage>
        <taxon>Eukaryota</taxon>
        <taxon>Metazoa</taxon>
        <taxon>Chordata</taxon>
        <taxon>Craniata</taxon>
        <taxon>Vertebrata</taxon>
        <taxon>Euteleostomi</taxon>
        <taxon>Mammalia</taxon>
        <taxon>Eutheria</taxon>
        <taxon>Euarchontoglires</taxon>
        <taxon>Primates</taxon>
        <taxon>Haplorrhini</taxon>
        <taxon>Catarrhini</taxon>
        <taxon>Hominidae</taxon>
        <taxon>Pongo</taxon>
    </lineage>
</organism>
<comment type="caution">
    <text evidence="1">The sequence shown here is derived from an EMBL/GenBank/DDBJ whole genome shotgun (WGS) entry which is preliminary data.</text>
</comment>
<sequence>RVGCSAPRKGKSSGTSLLCSQGLGGVSWPGEQQRPLIGRSPSVSHTQGTIQAFEIQKSHCESTQAGNNPFLYVCVCPKWMGGLQPVLPLLTEGTSLSRALPFCTHSWRTDSARHPPASLTL</sequence>
<reference evidence="1" key="1">
    <citation type="submission" date="2017-12" db="EMBL/GenBank/DDBJ databases">
        <title>High-resolution comparative analysis of great ape genomes.</title>
        <authorList>
            <person name="Pollen A."/>
            <person name="Hastie A."/>
            <person name="Hormozdiari F."/>
            <person name="Dougherty M."/>
            <person name="Liu R."/>
            <person name="Chaisson M."/>
            <person name="Hoppe E."/>
            <person name="Hill C."/>
            <person name="Pang A."/>
            <person name="Hillier L."/>
            <person name="Baker C."/>
            <person name="Armstrong J."/>
            <person name="Shendure J."/>
            <person name="Paten B."/>
            <person name="Wilson R."/>
            <person name="Chao H."/>
            <person name="Schneider V."/>
            <person name="Ventura M."/>
            <person name="Kronenberg Z."/>
            <person name="Murali S."/>
            <person name="Gordon D."/>
            <person name="Cantsilieris S."/>
            <person name="Munson K."/>
            <person name="Nelson B."/>
            <person name="Raja A."/>
            <person name="Underwood J."/>
            <person name="Diekhans M."/>
            <person name="Fiddes I."/>
            <person name="Haussler D."/>
            <person name="Eichler E."/>
        </authorList>
    </citation>
    <scope>NUCLEOTIDE SEQUENCE [LARGE SCALE GENOMIC DNA]</scope>
    <source>
        <strain evidence="1">Susie</strain>
    </source>
</reference>